<name>A0ABT9AD63_9BACT</name>
<accession>A0ABT9AD63</accession>
<dbReference type="Proteomes" id="UP001167796">
    <property type="component" value="Unassembled WGS sequence"/>
</dbReference>
<organism evidence="2 3">
    <name type="scientific">Hymenobacter mellowenesis</name>
    <dbReference type="NCBI Taxonomy" id="3063995"/>
    <lineage>
        <taxon>Bacteria</taxon>
        <taxon>Pseudomonadati</taxon>
        <taxon>Bacteroidota</taxon>
        <taxon>Cytophagia</taxon>
        <taxon>Cytophagales</taxon>
        <taxon>Hymenobacteraceae</taxon>
        <taxon>Hymenobacter</taxon>
    </lineage>
</organism>
<evidence type="ECO:0000313" key="2">
    <source>
        <dbReference type="EMBL" id="MDO7847800.1"/>
    </source>
</evidence>
<evidence type="ECO:0000256" key="1">
    <source>
        <dbReference type="SAM" id="SignalP"/>
    </source>
</evidence>
<reference evidence="2" key="1">
    <citation type="submission" date="2023-07" db="EMBL/GenBank/DDBJ databases">
        <authorList>
            <person name="Kim M.K."/>
        </authorList>
    </citation>
    <scope>NUCLEOTIDE SEQUENCE</scope>
    <source>
        <strain evidence="2">M29</strain>
    </source>
</reference>
<keyword evidence="3" id="KW-1185">Reference proteome</keyword>
<sequence>MFHHTRKIAAALGLLGLAGCRAFDPALLAPTPETLPARLPPLAAEVRLPHFFVSRDSQTVATDVRTLFGREVREVLVDSSGTPQGFAVLTARRVRYGTGPVYSYISGLAFGGMNLLGFPFARYRCAVDLQLDVRNQRRELVGTYYAQEQATATAGFYSRANYAQPERVLYLQCVRQGLTQIRAQLQPEIPRLREELAP</sequence>
<feature type="signal peptide" evidence="1">
    <location>
        <begin position="1"/>
        <end position="22"/>
    </location>
</feature>
<proteinExistence type="predicted"/>
<evidence type="ECO:0000313" key="3">
    <source>
        <dbReference type="Proteomes" id="UP001167796"/>
    </source>
</evidence>
<comment type="caution">
    <text evidence="2">The sequence shown here is derived from an EMBL/GenBank/DDBJ whole genome shotgun (WGS) entry which is preliminary data.</text>
</comment>
<keyword evidence="1" id="KW-0732">Signal</keyword>
<dbReference type="PROSITE" id="PS51257">
    <property type="entry name" value="PROKAR_LIPOPROTEIN"/>
    <property type="match status" value="1"/>
</dbReference>
<evidence type="ECO:0008006" key="4">
    <source>
        <dbReference type="Google" id="ProtNLM"/>
    </source>
</evidence>
<dbReference type="RefSeq" id="WP_305012483.1">
    <property type="nucleotide sequence ID" value="NZ_JAUQSX010000008.1"/>
</dbReference>
<dbReference type="EMBL" id="JAUQSX010000008">
    <property type="protein sequence ID" value="MDO7847800.1"/>
    <property type="molecule type" value="Genomic_DNA"/>
</dbReference>
<feature type="chain" id="PRO_5046313523" description="Lipoprotein" evidence="1">
    <location>
        <begin position="23"/>
        <end position="198"/>
    </location>
</feature>
<protein>
    <recommendedName>
        <fullName evidence="4">Lipoprotein</fullName>
    </recommendedName>
</protein>
<gene>
    <name evidence="2" type="ORF">Q5H92_15650</name>
</gene>